<dbReference type="PRINTS" id="PR00205">
    <property type="entry name" value="CADHERIN"/>
</dbReference>
<comment type="caution">
    <text evidence="6">The sequence shown here is derived from an EMBL/GenBank/DDBJ whole genome shotgun (WGS) entry which is preliminary data.</text>
</comment>
<dbReference type="AlphaFoldDB" id="A0AAD8E9K1"/>
<dbReference type="InterPro" id="IPR002126">
    <property type="entry name" value="Cadherin-like_dom"/>
</dbReference>
<dbReference type="GO" id="GO:0005509">
    <property type="term" value="F:calcium ion binding"/>
    <property type="evidence" value="ECO:0007669"/>
    <property type="project" value="UniProtKB-UniRule"/>
</dbReference>
<sequence length="110" mass="12167">MDIEESRGSQISQSTTPAELPIGGDPFKDVVLDLVFPKDKPIFILNGKKLQLLEPLDRDADNISHLVFQLACTVKATNKKRSTPVIVRISDINDNAPQFINTPYSTTVSE</sequence>
<dbReference type="PROSITE" id="PS50268">
    <property type="entry name" value="CADHERIN_2"/>
    <property type="match status" value="1"/>
</dbReference>
<feature type="region of interest" description="Disordered" evidence="4">
    <location>
        <begin position="1"/>
        <end position="24"/>
    </location>
</feature>
<dbReference type="Proteomes" id="UP001233999">
    <property type="component" value="Unassembled WGS sequence"/>
</dbReference>
<feature type="domain" description="Cadherin" evidence="5">
    <location>
        <begin position="43"/>
        <end position="99"/>
    </location>
</feature>
<keyword evidence="2" id="KW-0472">Membrane</keyword>
<dbReference type="PROSITE" id="PS00232">
    <property type="entry name" value="CADHERIN_1"/>
    <property type="match status" value="1"/>
</dbReference>
<feature type="non-terminal residue" evidence="6">
    <location>
        <position position="110"/>
    </location>
</feature>
<dbReference type="Gene3D" id="2.60.40.60">
    <property type="entry name" value="Cadherins"/>
    <property type="match status" value="1"/>
</dbReference>
<evidence type="ECO:0000313" key="7">
    <source>
        <dbReference type="Proteomes" id="UP001233999"/>
    </source>
</evidence>
<proteinExistence type="predicted"/>
<dbReference type="InterPro" id="IPR020894">
    <property type="entry name" value="Cadherin_CS"/>
</dbReference>
<keyword evidence="3" id="KW-0106">Calcium</keyword>
<evidence type="ECO:0000259" key="5">
    <source>
        <dbReference type="PROSITE" id="PS50268"/>
    </source>
</evidence>
<reference evidence="6" key="1">
    <citation type="journal article" date="2023" name="IScience">
        <title>Live-bearing cockroach genome reveals convergent evolutionary mechanisms linked to viviparity in insects and beyond.</title>
        <authorList>
            <person name="Fouks B."/>
            <person name="Harrison M.C."/>
            <person name="Mikhailova A.A."/>
            <person name="Marchal E."/>
            <person name="English S."/>
            <person name="Carruthers M."/>
            <person name="Jennings E.C."/>
            <person name="Chiamaka E.L."/>
            <person name="Frigard R.A."/>
            <person name="Pippel M."/>
            <person name="Attardo G.M."/>
            <person name="Benoit J.B."/>
            <person name="Bornberg-Bauer E."/>
            <person name="Tobe S.S."/>
        </authorList>
    </citation>
    <scope>NUCLEOTIDE SEQUENCE</scope>
    <source>
        <strain evidence="6">Stay&amp;Tobe</strain>
    </source>
</reference>
<feature type="compositionally biased region" description="Polar residues" evidence="4">
    <location>
        <begin position="8"/>
        <end position="17"/>
    </location>
</feature>
<comment type="subcellular location">
    <subcellularLocation>
        <location evidence="1">Membrane</location>
    </subcellularLocation>
</comment>
<organism evidence="6 7">
    <name type="scientific">Diploptera punctata</name>
    <name type="common">Pacific beetle cockroach</name>
    <dbReference type="NCBI Taxonomy" id="6984"/>
    <lineage>
        <taxon>Eukaryota</taxon>
        <taxon>Metazoa</taxon>
        <taxon>Ecdysozoa</taxon>
        <taxon>Arthropoda</taxon>
        <taxon>Hexapoda</taxon>
        <taxon>Insecta</taxon>
        <taxon>Pterygota</taxon>
        <taxon>Neoptera</taxon>
        <taxon>Polyneoptera</taxon>
        <taxon>Dictyoptera</taxon>
        <taxon>Blattodea</taxon>
        <taxon>Blaberoidea</taxon>
        <taxon>Blaberidae</taxon>
        <taxon>Diplopterinae</taxon>
        <taxon>Diploptera</taxon>
    </lineage>
</organism>
<gene>
    <name evidence="6" type="ORF">L9F63_003765</name>
</gene>
<evidence type="ECO:0000256" key="3">
    <source>
        <dbReference type="PROSITE-ProRule" id="PRU00043"/>
    </source>
</evidence>
<dbReference type="EMBL" id="JASPKZ010007836">
    <property type="protein sequence ID" value="KAJ9581906.1"/>
    <property type="molecule type" value="Genomic_DNA"/>
</dbReference>
<dbReference type="GO" id="GO:0007156">
    <property type="term" value="P:homophilic cell adhesion via plasma membrane adhesion molecules"/>
    <property type="evidence" value="ECO:0007669"/>
    <property type="project" value="InterPro"/>
</dbReference>
<protein>
    <recommendedName>
        <fullName evidence="5">Cadherin domain-containing protein</fullName>
    </recommendedName>
</protein>
<evidence type="ECO:0000256" key="4">
    <source>
        <dbReference type="SAM" id="MobiDB-lite"/>
    </source>
</evidence>
<reference evidence="6" key="2">
    <citation type="submission" date="2023-05" db="EMBL/GenBank/DDBJ databases">
        <authorList>
            <person name="Fouks B."/>
        </authorList>
    </citation>
    <scope>NUCLEOTIDE SEQUENCE</scope>
    <source>
        <strain evidence="6">Stay&amp;Tobe</strain>
        <tissue evidence="6">Testes</tissue>
    </source>
</reference>
<evidence type="ECO:0000256" key="1">
    <source>
        <dbReference type="ARBA" id="ARBA00004370"/>
    </source>
</evidence>
<evidence type="ECO:0000313" key="6">
    <source>
        <dbReference type="EMBL" id="KAJ9581906.1"/>
    </source>
</evidence>
<accession>A0AAD8E9K1</accession>
<keyword evidence="7" id="KW-1185">Reference proteome</keyword>
<name>A0AAD8E9K1_DIPPU</name>
<dbReference type="GO" id="GO:0005886">
    <property type="term" value="C:plasma membrane"/>
    <property type="evidence" value="ECO:0007669"/>
    <property type="project" value="InterPro"/>
</dbReference>
<evidence type="ECO:0000256" key="2">
    <source>
        <dbReference type="ARBA" id="ARBA00023136"/>
    </source>
</evidence>